<comment type="caution">
    <text evidence="2">The sequence shown here is derived from an EMBL/GenBank/DDBJ whole genome shotgun (WGS) entry which is preliminary data.</text>
</comment>
<dbReference type="EMBL" id="BSTJ01000010">
    <property type="protein sequence ID" value="GLY78927.1"/>
    <property type="molecule type" value="Genomic_DNA"/>
</dbReference>
<accession>A0A9W6RRP1</accession>
<dbReference type="InterPro" id="IPR050099">
    <property type="entry name" value="SIS_GmhA/DiaA_subfam"/>
</dbReference>
<dbReference type="RefSeq" id="WP_285629788.1">
    <property type="nucleotide sequence ID" value="NZ_BSTJ01000010.1"/>
</dbReference>
<dbReference type="InterPro" id="IPR001347">
    <property type="entry name" value="SIS_dom"/>
</dbReference>
<dbReference type="PROSITE" id="PS51464">
    <property type="entry name" value="SIS"/>
    <property type="match status" value="1"/>
</dbReference>
<dbReference type="GO" id="GO:1901135">
    <property type="term" value="P:carbohydrate derivative metabolic process"/>
    <property type="evidence" value="ECO:0007669"/>
    <property type="project" value="InterPro"/>
</dbReference>
<evidence type="ECO:0000313" key="3">
    <source>
        <dbReference type="Proteomes" id="UP001165135"/>
    </source>
</evidence>
<dbReference type="AlphaFoldDB" id="A0A9W6RRP1"/>
<dbReference type="PANTHER" id="PTHR30390:SF6">
    <property type="entry name" value="DNAA INITIATOR-ASSOCIATING PROTEIN DIAA"/>
    <property type="match status" value="1"/>
</dbReference>
<dbReference type="Pfam" id="PF13580">
    <property type="entry name" value="SIS_2"/>
    <property type="match status" value="1"/>
</dbReference>
<proteinExistence type="predicted"/>
<name>A0A9W6RRP1_9ACTN</name>
<reference evidence="2" key="1">
    <citation type="submission" date="2023-03" db="EMBL/GenBank/DDBJ databases">
        <title>Actinoallomurus iriomotensis NBRC 103681.</title>
        <authorList>
            <person name="Ichikawa N."/>
            <person name="Sato H."/>
            <person name="Tonouchi N."/>
        </authorList>
    </citation>
    <scope>NUCLEOTIDE SEQUENCE</scope>
    <source>
        <strain evidence="2">NBRC 103681</strain>
    </source>
</reference>
<dbReference type="GO" id="GO:0097367">
    <property type="term" value="F:carbohydrate derivative binding"/>
    <property type="evidence" value="ECO:0007669"/>
    <property type="project" value="InterPro"/>
</dbReference>
<evidence type="ECO:0000313" key="2">
    <source>
        <dbReference type="EMBL" id="GLY78927.1"/>
    </source>
</evidence>
<dbReference type="SUPFAM" id="SSF53697">
    <property type="entry name" value="SIS domain"/>
    <property type="match status" value="1"/>
</dbReference>
<evidence type="ECO:0000259" key="1">
    <source>
        <dbReference type="PROSITE" id="PS51464"/>
    </source>
</evidence>
<gene>
    <name evidence="2" type="primary">gmhA</name>
    <name evidence="2" type="ORF">Airi01_071940</name>
</gene>
<organism evidence="2 3">
    <name type="scientific">Actinoallomurus iriomotensis</name>
    <dbReference type="NCBI Taxonomy" id="478107"/>
    <lineage>
        <taxon>Bacteria</taxon>
        <taxon>Bacillati</taxon>
        <taxon>Actinomycetota</taxon>
        <taxon>Actinomycetes</taxon>
        <taxon>Streptosporangiales</taxon>
        <taxon>Thermomonosporaceae</taxon>
        <taxon>Actinoallomurus</taxon>
    </lineage>
</organism>
<dbReference type="GO" id="GO:0016853">
    <property type="term" value="F:isomerase activity"/>
    <property type="evidence" value="ECO:0007669"/>
    <property type="project" value="UniProtKB-KW"/>
</dbReference>
<dbReference type="Proteomes" id="UP001165135">
    <property type="component" value="Unassembled WGS sequence"/>
</dbReference>
<dbReference type="CDD" id="cd05006">
    <property type="entry name" value="SIS_GmhA"/>
    <property type="match status" value="1"/>
</dbReference>
<sequence>MTDQPALAEYLDEHLAVIESVRGLVPEVESLGEEVIARLARGGVVYSFGNGGSAADAQHLAGELIGRYCRERRPLAAVALSTDPTVSTCIGNDYSFDDVFARQVTALAGPDDVVVGFTTSGRSPNVVAGLAAGRKAGALTVLLTGHADSGGGPAAEHADRVLAVASARTARVQEAHVLLLHLLSEHIDRWAAESS</sequence>
<dbReference type="InterPro" id="IPR035461">
    <property type="entry name" value="GmhA/DiaA"/>
</dbReference>
<feature type="domain" description="SIS" evidence="1">
    <location>
        <begin position="35"/>
        <end position="195"/>
    </location>
</feature>
<dbReference type="Gene3D" id="3.40.50.10490">
    <property type="entry name" value="Glucose-6-phosphate isomerase like protein, domain 1"/>
    <property type="match status" value="1"/>
</dbReference>
<dbReference type="InterPro" id="IPR046348">
    <property type="entry name" value="SIS_dom_sf"/>
</dbReference>
<dbReference type="PANTHER" id="PTHR30390">
    <property type="entry name" value="SEDOHEPTULOSE 7-PHOSPHATE ISOMERASE / DNAA INITIATOR-ASSOCIATING FACTOR FOR REPLICATION INITIATION"/>
    <property type="match status" value="1"/>
</dbReference>
<protein>
    <submittedName>
        <fullName evidence="2">Phosphoheptose isomerase</fullName>
    </submittedName>
</protein>
<keyword evidence="2" id="KW-0413">Isomerase</keyword>